<accession>A0ABS1FXQ7</accession>
<gene>
    <name evidence="2" type="ORF">JHL15_15795</name>
</gene>
<feature type="transmembrane region" description="Helical" evidence="1">
    <location>
        <begin position="62"/>
        <end position="81"/>
    </location>
</feature>
<name>A0ABS1FXQ7_9FLAO</name>
<proteinExistence type="predicted"/>
<organism evidence="2 3">
    <name type="scientific">Chryseobacterium paridis</name>
    <dbReference type="NCBI Taxonomy" id="2800328"/>
    <lineage>
        <taxon>Bacteria</taxon>
        <taxon>Pseudomonadati</taxon>
        <taxon>Bacteroidota</taxon>
        <taxon>Flavobacteriia</taxon>
        <taxon>Flavobacteriales</taxon>
        <taxon>Weeksellaceae</taxon>
        <taxon>Chryseobacterium group</taxon>
        <taxon>Chryseobacterium</taxon>
    </lineage>
</organism>
<keyword evidence="1" id="KW-0472">Membrane</keyword>
<reference evidence="3" key="1">
    <citation type="submission" date="2021-01" db="EMBL/GenBank/DDBJ databases">
        <title>Genome public.</title>
        <authorList>
            <person name="Liu C."/>
            <person name="Sun Q."/>
        </authorList>
    </citation>
    <scope>NUCLEOTIDE SEQUENCE [LARGE SCALE GENOMIC DNA]</scope>
    <source>
        <strain evidence="3">YIM B02567</strain>
    </source>
</reference>
<comment type="caution">
    <text evidence="2">The sequence shown here is derived from an EMBL/GenBank/DDBJ whole genome shotgun (WGS) entry which is preliminary data.</text>
</comment>
<feature type="transmembrane region" description="Helical" evidence="1">
    <location>
        <begin position="102"/>
        <end position="125"/>
    </location>
</feature>
<evidence type="ECO:0000256" key="1">
    <source>
        <dbReference type="SAM" id="Phobius"/>
    </source>
</evidence>
<feature type="transmembrane region" description="Helical" evidence="1">
    <location>
        <begin position="137"/>
        <end position="160"/>
    </location>
</feature>
<dbReference type="Proteomes" id="UP000628669">
    <property type="component" value="Unassembled WGS sequence"/>
</dbReference>
<dbReference type="RefSeq" id="WP_200247258.1">
    <property type="nucleotide sequence ID" value="NZ_JAENHK010000010.1"/>
</dbReference>
<feature type="transmembrane region" description="Helical" evidence="1">
    <location>
        <begin position="23"/>
        <end position="42"/>
    </location>
</feature>
<protein>
    <submittedName>
        <fullName evidence="2">Uncharacterized protein</fullName>
    </submittedName>
</protein>
<keyword evidence="3" id="KW-1185">Reference proteome</keyword>
<evidence type="ECO:0000313" key="3">
    <source>
        <dbReference type="Proteomes" id="UP000628669"/>
    </source>
</evidence>
<sequence length="177" mass="20053">MKPDQPKKIIKKTTLKRFLSKRALYYVLPNIFLNFIIAYASFRELGYTHFFAGTQNLARLTLPMATFLPVILTIDIIKRVAVAAEEGSIEFVVDDQLNLKKLMTRLSILHGLITGLLVLSILFFAQFSLSKDYKLNATAMAIVVGVLAGLLSLLFTYLPIRKLRKYLYKPTSTVSFD</sequence>
<dbReference type="EMBL" id="JAENHK010000010">
    <property type="protein sequence ID" value="MBK1897226.1"/>
    <property type="molecule type" value="Genomic_DNA"/>
</dbReference>
<keyword evidence="1" id="KW-1133">Transmembrane helix</keyword>
<keyword evidence="1" id="KW-0812">Transmembrane</keyword>
<evidence type="ECO:0000313" key="2">
    <source>
        <dbReference type="EMBL" id="MBK1897226.1"/>
    </source>
</evidence>